<name>A0ABN7K8X4_9BACT</name>
<reference evidence="2 3" key="1">
    <citation type="submission" date="2020-11" db="EMBL/GenBank/DDBJ databases">
        <authorList>
            <person name="Peeters C."/>
        </authorList>
    </citation>
    <scope>NUCLEOTIDE SEQUENCE [LARGE SCALE GENOMIC DNA]</scope>
    <source>
        <strain evidence="2 3">LMG 7974</strain>
    </source>
</reference>
<proteinExistence type="predicted"/>
<dbReference type="CDD" id="cd02966">
    <property type="entry name" value="TlpA_like_family"/>
    <property type="match status" value="1"/>
</dbReference>
<dbReference type="EMBL" id="CAJHOF010000008">
    <property type="protein sequence ID" value="CAD7288570.1"/>
    <property type="molecule type" value="Genomic_DNA"/>
</dbReference>
<dbReference type="InterPro" id="IPR013766">
    <property type="entry name" value="Thioredoxin_domain"/>
</dbReference>
<dbReference type="InterPro" id="IPR013740">
    <property type="entry name" value="Redoxin"/>
</dbReference>
<evidence type="ECO:0000313" key="2">
    <source>
        <dbReference type="EMBL" id="CAD7288570.1"/>
    </source>
</evidence>
<evidence type="ECO:0000313" key="3">
    <source>
        <dbReference type="Proteomes" id="UP000789803"/>
    </source>
</evidence>
<dbReference type="PANTHER" id="PTHR42852">
    <property type="entry name" value="THIOL:DISULFIDE INTERCHANGE PROTEIN DSBE"/>
    <property type="match status" value="1"/>
</dbReference>
<dbReference type="Gene3D" id="3.40.30.10">
    <property type="entry name" value="Glutaredoxin"/>
    <property type="match status" value="1"/>
</dbReference>
<dbReference type="SUPFAM" id="SSF52833">
    <property type="entry name" value="Thioredoxin-like"/>
    <property type="match status" value="1"/>
</dbReference>
<organism evidence="2 3">
    <name type="scientific">Campylobacter majalis</name>
    <dbReference type="NCBI Taxonomy" id="2790656"/>
    <lineage>
        <taxon>Bacteria</taxon>
        <taxon>Pseudomonadati</taxon>
        <taxon>Campylobacterota</taxon>
        <taxon>Epsilonproteobacteria</taxon>
        <taxon>Campylobacterales</taxon>
        <taxon>Campylobacteraceae</taxon>
        <taxon>Campylobacter</taxon>
    </lineage>
</organism>
<dbReference type="PROSITE" id="PS51352">
    <property type="entry name" value="THIOREDOXIN_2"/>
    <property type="match status" value="1"/>
</dbReference>
<accession>A0ABN7K8X4</accession>
<evidence type="ECO:0000259" key="1">
    <source>
        <dbReference type="PROSITE" id="PS51352"/>
    </source>
</evidence>
<sequence length="188" mass="21440">MRLKLLSIFFVLFFITGCDKKDETKSDLNQTTKESIASNKVQEMQVKDANLTLTNGQSLFVVAKNNKIEIADKNKATLFVFWATWCAPCRAEIPHLNNLNDKFKKELNIIAVLIENKTQDQIKDFMQKHKIKYKVAVGNENFKLEKALGGIIGLPSSLLYKPNGELYRSYVGLVPEEMLQRDILKAVE</sequence>
<keyword evidence="3" id="KW-1185">Reference proteome</keyword>
<dbReference type="Pfam" id="PF08534">
    <property type="entry name" value="Redoxin"/>
    <property type="match status" value="1"/>
</dbReference>
<protein>
    <submittedName>
        <fullName evidence="2">Thiol-disulfide oxidoreductase ResA</fullName>
    </submittedName>
</protein>
<dbReference type="RefSeq" id="WP_229932855.1">
    <property type="nucleotide sequence ID" value="NZ_CAJHOF010000008.1"/>
</dbReference>
<dbReference type="InterPro" id="IPR050553">
    <property type="entry name" value="Thioredoxin_ResA/DsbE_sf"/>
</dbReference>
<dbReference type="InterPro" id="IPR036249">
    <property type="entry name" value="Thioredoxin-like_sf"/>
</dbReference>
<dbReference type="PANTHER" id="PTHR42852:SF13">
    <property type="entry name" value="PROTEIN DIPZ"/>
    <property type="match status" value="1"/>
</dbReference>
<gene>
    <name evidence="2" type="primary">resA</name>
    <name evidence="2" type="ORF">LMG7974_01053</name>
</gene>
<dbReference type="PROSITE" id="PS51257">
    <property type="entry name" value="PROKAR_LIPOPROTEIN"/>
    <property type="match status" value="1"/>
</dbReference>
<dbReference type="Proteomes" id="UP000789803">
    <property type="component" value="Unassembled WGS sequence"/>
</dbReference>
<feature type="domain" description="Thioredoxin" evidence="1">
    <location>
        <begin position="40"/>
        <end position="188"/>
    </location>
</feature>
<comment type="caution">
    <text evidence="2">The sequence shown here is derived from an EMBL/GenBank/DDBJ whole genome shotgun (WGS) entry which is preliminary data.</text>
</comment>